<evidence type="ECO:0000313" key="3">
    <source>
        <dbReference type="Proteomes" id="UP000433737"/>
    </source>
</evidence>
<organism evidence="1 4">
    <name type="scientific">Pantoea brenneri</name>
    <dbReference type="NCBI Taxonomy" id="472694"/>
    <lineage>
        <taxon>Bacteria</taxon>
        <taxon>Pseudomonadati</taxon>
        <taxon>Pseudomonadota</taxon>
        <taxon>Gammaproteobacteria</taxon>
        <taxon>Enterobacterales</taxon>
        <taxon>Erwiniaceae</taxon>
        <taxon>Pantoea</taxon>
    </lineage>
</organism>
<accession>A0A653YHE5</accession>
<dbReference type="Proteomes" id="UP000433737">
    <property type="component" value="Unassembled WGS sequence"/>
</dbReference>
<dbReference type="GeneID" id="57348102"/>
<protein>
    <submittedName>
        <fullName evidence="1">Uncharacterized protein</fullName>
    </submittedName>
</protein>
<dbReference type="RefSeq" id="WP_069729964.1">
    <property type="nucleotide sequence ID" value="NZ_JABWPE010000052.1"/>
</dbReference>
<name>A0A653YHE5_9GAMM</name>
<proteinExistence type="predicted"/>
<dbReference type="EMBL" id="CABWMH010000034">
    <property type="protein sequence ID" value="VXC42033.1"/>
    <property type="molecule type" value="Genomic_DNA"/>
</dbReference>
<comment type="caution">
    <text evidence="1">The sequence shown here is derived from an EMBL/GenBank/DDBJ whole genome shotgun (WGS) entry which is preliminary data.</text>
</comment>
<evidence type="ECO:0000313" key="1">
    <source>
        <dbReference type="EMBL" id="NUY99315.1"/>
    </source>
</evidence>
<dbReference type="EMBL" id="JABWPM010000051">
    <property type="protein sequence ID" value="NUY99315.1"/>
    <property type="molecule type" value="Genomic_DNA"/>
</dbReference>
<reference evidence="1 4" key="2">
    <citation type="submission" date="2020-05" db="EMBL/GenBank/DDBJ databases">
        <title>Whole Genome Sequences of Enterobacteriales Associated with the International Space Station.</title>
        <authorList>
            <person name="Bharadwaj A."/>
            <person name="Daudu R."/>
            <person name="Singh N."/>
            <person name="Wood J."/>
            <person name="Debieu M."/>
            <person name="Mason C."/>
            <person name="Wang C."/>
            <person name="Venkateswaran K."/>
        </authorList>
    </citation>
    <scope>NUCLEOTIDE SEQUENCE [LARGE SCALE GENOMIC DNA]</scope>
    <source>
        <strain evidence="1 4">IF5SW-B1</strain>
    </source>
</reference>
<dbReference type="Proteomes" id="UP000566985">
    <property type="component" value="Unassembled WGS sequence"/>
</dbReference>
<dbReference type="AlphaFoldDB" id="A0A653YHE5"/>
<sequence length="213" mass="24357">MSGIIYGTKAASEVLTPVEYLKLFTTLYSAAGKLVGSLLTRKQLRRHQAEAASRLASLLNRYVTDCYAAAADNGYPDYMDPARYDYRERSHQCPDPTLALPEIRDWELLPLVVTDGARAIENQQNDIPGLLRDARETDDGSGNQYFAERQRIFARLGFQASALSRMLRNAYHLTPPTMTHRERETFLESQVKYHDGYSVKLRIIERRIARQQQ</sequence>
<reference evidence="2 3" key="1">
    <citation type="submission" date="2019-10" db="EMBL/GenBank/DDBJ databases">
        <authorList>
            <person name="Karimi E."/>
        </authorList>
    </citation>
    <scope>NUCLEOTIDE SEQUENCE [LARGE SCALE GENOMIC DNA]</scope>
    <source>
        <strain evidence="2">Pantoea sp. 111</strain>
    </source>
</reference>
<gene>
    <name evidence="1" type="ORF">HU668_23095</name>
    <name evidence="2" type="ORF">PANT111_40215</name>
</gene>
<evidence type="ECO:0000313" key="4">
    <source>
        <dbReference type="Proteomes" id="UP000566985"/>
    </source>
</evidence>
<evidence type="ECO:0000313" key="2">
    <source>
        <dbReference type="EMBL" id="VXC42033.1"/>
    </source>
</evidence>